<dbReference type="SUPFAM" id="SSF82771">
    <property type="entry name" value="GIY-YIG endonuclease"/>
    <property type="match status" value="1"/>
</dbReference>
<dbReference type="InterPro" id="IPR035901">
    <property type="entry name" value="GIY-YIG_endonuc_sf"/>
</dbReference>
<proteinExistence type="inferred from homology"/>
<sequence length="95" mass="11010">MGGWVYILANRKNGTLYTGVTADIAARMVQHREGTGSRFTARYGVTRLVYAGPHDDITAAIAREKAIKKWRRAWKIELIERDNPDWRDLFFDINR</sequence>
<dbReference type="AlphaFoldDB" id="A0A518RF09"/>
<dbReference type="PANTHER" id="PTHR34477:SF5">
    <property type="entry name" value="BSL5627 PROTEIN"/>
    <property type="match status" value="1"/>
</dbReference>
<dbReference type="EMBL" id="CP042239">
    <property type="protein sequence ID" value="QDX26052.1"/>
    <property type="molecule type" value="Genomic_DNA"/>
</dbReference>
<dbReference type="KEGG" id="ssua:FPZ54_08460"/>
<evidence type="ECO:0000313" key="3">
    <source>
        <dbReference type="EMBL" id="QDX26052.1"/>
    </source>
</evidence>
<comment type="similarity">
    <text evidence="1">Belongs to the UPF0213 family.</text>
</comment>
<organism evidence="3 4">
    <name type="scientific">Sphingomonas suaedae</name>
    <dbReference type="NCBI Taxonomy" id="2599297"/>
    <lineage>
        <taxon>Bacteria</taxon>
        <taxon>Pseudomonadati</taxon>
        <taxon>Pseudomonadota</taxon>
        <taxon>Alphaproteobacteria</taxon>
        <taxon>Sphingomonadales</taxon>
        <taxon>Sphingomonadaceae</taxon>
        <taxon>Sphingomonas</taxon>
    </lineage>
</organism>
<dbReference type="Proteomes" id="UP000318055">
    <property type="component" value="Chromosome"/>
</dbReference>
<gene>
    <name evidence="3" type="ORF">FPZ54_08460</name>
</gene>
<dbReference type="Pfam" id="PF01541">
    <property type="entry name" value="GIY-YIG"/>
    <property type="match status" value="1"/>
</dbReference>
<keyword evidence="4" id="KW-1185">Reference proteome</keyword>
<dbReference type="InterPro" id="IPR000305">
    <property type="entry name" value="GIY-YIG_endonuc"/>
</dbReference>
<dbReference type="OrthoDB" id="287318at2"/>
<evidence type="ECO:0000259" key="2">
    <source>
        <dbReference type="PROSITE" id="PS50164"/>
    </source>
</evidence>
<feature type="domain" description="GIY-YIG" evidence="2">
    <location>
        <begin position="1"/>
        <end position="77"/>
    </location>
</feature>
<reference evidence="3 4" key="1">
    <citation type="submission" date="2019-07" db="EMBL/GenBank/DDBJ databases">
        <title>Sphingomonas alkalisoli sp. nov., isolated from rhizosphere soil of Suaedae salsa.</title>
        <authorList>
            <person name="Zhang H."/>
            <person name="Xu L."/>
            <person name="Zhang J.-X."/>
            <person name="Sun J.-Q."/>
        </authorList>
    </citation>
    <scope>NUCLEOTIDE SEQUENCE [LARGE SCALE GENOMIC DNA]</scope>
    <source>
        <strain evidence="3 4">XS-10</strain>
    </source>
</reference>
<dbReference type="Gene3D" id="3.40.1440.10">
    <property type="entry name" value="GIY-YIG endonuclease"/>
    <property type="match status" value="1"/>
</dbReference>
<dbReference type="PROSITE" id="PS50164">
    <property type="entry name" value="GIY_YIG"/>
    <property type="match status" value="1"/>
</dbReference>
<dbReference type="CDD" id="cd10448">
    <property type="entry name" value="GIY-YIG_unchar_3"/>
    <property type="match status" value="1"/>
</dbReference>
<name>A0A518RF09_9SPHN</name>
<dbReference type="InterPro" id="IPR050190">
    <property type="entry name" value="UPF0213_domain"/>
</dbReference>
<protein>
    <submittedName>
        <fullName evidence="3">GIY-YIG nuclease family protein</fullName>
    </submittedName>
</protein>
<accession>A0A518RF09</accession>
<dbReference type="PANTHER" id="PTHR34477">
    <property type="entry name" value="UPF0213 PROTEIN YHBQ"/>
    <property type="match status" value="1"/>
</dbReference>
<evidence type="ECO:0000256" key="1">
    <source>
        <dbReference type="ARBA" id="ARBA00007435"/>
    </source>
</evidence>
<evidence type="ECO:0000313" key="4">
    <source>
        <dbReference type="Proteomes" id="UP000318055"/>
    </source>
</evidence>
<dbReference type="RefSeq" id="WP_145846395.1">
    <property type="nucleotide sequence ID" value="NZ_CP042239.1"/>
</dbReference>